<proteinExistence type="predicted"/>
<protein>
    <submittedName>
        <fullName evidence="2">Uncharacterized protein</fullName>
    </submittedName>
</protein>
<feature type="region of interest" description="Disordered" evidence="1">
    <location>
        <begin position="1"/>
        <end position="27"/>
    </location>
</feature>
<evidence type="ECO:0000256" key="1">
    <source>
        <dbReference type="SAM" id="MobiDB-lite"/>
    </source>
</evidence>
<accession>A0A3A9YN53</accession>
<dbReference type="EMBL" id="RBAL01000033">
    <property type="protein sequence ID" value="RKN36036.1"/>
    <property type="molecule type" value="Genomic_DNA"/>
</dbReference>
<organism evidence="2 3">
    <name type="scientific">Streptomyces hoynatensis</name>
    <dbReference type="NCBI Taxonomy" id="1141874"/>
    <lineage>
        <taxon>Bacteria</taxon>
        <taxon>Bacillati</taxon>
        <taxon>Actinomycetota</taxon>
        <taxon>Actinomycetes</taxon>
        <taxon>Kitasatosporales</taxon>
        <taxon>Streptomycetaceae</taxon>
        <taxon>Streptomyces</taxon>
    </lineage>
</organism>
<keyword evidence="3" id="KW-1185">Reference proteome</keyword>
<reference evidence="2 3" key="1">
    <citation type="journal article" date="2014" name="Int. J. Syst. Evol. Microbiol.">
        <title>Streptomyces hoynatensis sp. nov., isolated from deep marine sediment.</title>
        <authorList>
            <person name="Veyisoglu A."/>
            <person name="Sahin N."/>
        </authorList>
    </citation>
    <scope>NUCLEOTIDE SEQUENCE [LARGE SCALE GENOMIC DNA]</scope>
    <source>
        <strain evidence="2 3">KCTC 29097</strain>
    </source>
</reference>
<sequence>MSEDHQVGHRAPVPLLPRGQRGLPAPDGRLDAGGHLGGRGLGVDAGLGRVLGLRLLGGGGVLPGGLLGDGGLLARCLAREGPGGRGVGRRGRLQGLGGVHLVEELVHLVFQGASGQFEPAVVLGDDRLVGRLLPLAEGPKPQRAGAEEDESARRGERQLRTPPPTHVAARGAPAGTAGFRCGGRLPCLRFT</sequence>
<dbReference type="AlphaFoldDB" id="A0A3A9YN53"/>
<gene>
    <name evidence="2" type="ORF">D7294_30160</name>
</gene>
<evidence type="ECO:0000313" key="2">
    <source>
        <dbReference type="EMBL" id="RKN36036.1"/>
    </source>
</evidence>
<name>A0A3A9YN53_9ACTN</name>
<evidence type="ECO:0000313" key="3">
    <source>
        <dbReference type="Proteomes" id="UP000272474"/>
    </source>
</evidence>
<feature type="region of interest" description="Disordered" evidence="1">
    <location>
        <begin position="134"/>
        <end position="175"/>
    </location>
</feature>
<comment type="caution">
    <text evidence="2">The sequence shown here is derived from an EMBL/GenBank/DDBJ whole genome shotgun (WGS) entry which is preliminary data.</text>
</comment>
<dbReference type="Proteomes" id="UP000272474">
    <property type="component" value="Unassembled WGS sequence"/>
</dbReference>